<dbReference type="GO" id="GO:0046872">
    <property type="term" value="F:metal ion binding"/>
    <property type="evidence" value="ECO:0007669"/>
    <property type="project" value="UniProtKB-KW"/>
</dbReference>
<keyword evidence="8" id="KW-1185">Reference proteome</keyword>
<evidence type="ECO:0000256" key="4">
    <source>
        <dbReference type="PROSITE-ProRule" id="PRU00433"/>
    </source>
</evidence>
<gene>
    <name evidence="7" type="ORF">SAMN05428963_102290</name>
</gene>
<dbReference type="Gene3D" id="1.10.760.10">
    <property type="entry name" value="Cytochrome c-like domain"/>
    <property type="match status" value="1"/>
</dbReference>
<keyword evidence="2 4" id="KW-0479">Metal-binding</keyword>
<feature type="domain" description="Cytochrome c" evidence="6">
    <location>
        <begin position="24"/>
        <end position="102"/>
    </location>
</feature>
<dbReference type="GO" id="GO:0009055">
    <property type="term" value="F:electron transfer activity"/>
    <property type="evidence" value="ECO:0007669"/>
    <property type="project" value="InterPro"/>
</dbReference>
<reference evidence="7 8" key="1">
    <citation type="submission" date="2017-02" db="EMBL/GenBank/DDBJ databases">
        <authorList>
            <person name="Peterson S.W."/>
        </authorList>
    </citation>
    <scope>NUCLEOTIDE SEQUENCE [LARGE SCALE GENOMIC DNA]</scope>
    <source>
        <strain evidence="7 8">USBA 369</strain>
    </source>
</reference>
<dbReference type="SUPFAM" id="SSF46626">
    <property type="entry name" value="Cytochrome c"/>
    <property type="match status" value="1"/>
</dbReference>
<evidence type="ECO:0000313" key="7">
    <source>
        <dbReference type="EMBL" id="SJZ70392.1"/>
    </source>
</evidence>
<evidence type="ECO:0000259" key="6">
    <source>
        <dbReference type="PROSITE" id="PS51007"/>
    </source>
</evidence>
<keyword evidence="3 4" id="KW-0408">Iron</keyword>
<sequence>MSFRIRGAAAALFIAVLAVPLPALADEDGAELFRSTCADCHGAKGDQRALGQSRPIATLDAATITETLIARRAAPRTMQDRVKAALTDDEVKALADYVSSLGGGS</sequence>
<dbReference type="STRING" id="1365950.SAMN05428963_102290"/>
<dbReference type="Pfam" id="PF13442">
    <property type="entry name" value="Cytochrome_CBB3"/>
    <property type="match status" value="1"/>
</dbReference>
<dbReference type="AlphaFoldDB" id="A0A1T4MTS4"/>
<evidence type="ECO:0000256" key="1">
    <source>
        <dbReference type="ARBA" id="ARBA00022617"/>
    </source>
</evidence>
<dbReference type="RefSeq" id="WP_207552879.1">
    <property type="nucleotide sequence ID" value="NZ_FUXL01000002.1"/>
</dbReference>
<name>A0A1T4MTS4_9HYPH</name>
<dbReference type="PROSITE" id="PS51007">
    <property type="entry name" value="CYTC"/>
    <property type="match status" value="1"/>
</dbReference>
<evidence type="ECO:0000256" key="3">
    <source>
        <dbReference type="ARBA" id="ARBA00023004"/>
    </source>
</evidence>
<proteinExistence type="predicted"/>
<dbReference type="EMBL" id="FUXL01000002">
    <property type="protein sequence ID" value="SJZ70392.1"/>
    <property type="molecule type" value="Genomic_DNA"/>
</dbReference>
<evidence type="ECO:0000256" key="2">
    <source>
        <dbReference type="ARBA" id="ARBA00022723"/>
    </source>
</evidence>
<feature type="chain" id="PRO_5012775214" evidence="5">
    <location>
        <begin position="26"/>
        <end position="105"/>
    </location>
</feature>
<feature type="signal peptide" evidence="5">
    <location>
        <begin position="1"/>
        <end position="25"/>
    </location>
</feature>
<protein>
    <submittedName>
        <fullName evidence="7">Ubiquinol-cytochrome c reductase cytochrome c subunit</fullName>
    </submittedName>
</protein>
<evidence type="ECO:0000313" key="8">
    <source>
        <dbReference type="Proteomes" id="UP000190135"/>
    </source>
</evidence>
<dbReference type="InterPro" id="IPR009056">
    <property type="entry name" value="Cyt_c-like_dom"/>
</dbReference>
<evidence type="ECO:0000256" key="5">
    <source>
        <dbReference type="SAM" id="SignalP"/>
    </source>
</evidence>
<keyword evidence="1 4" id="KW-0349">Heme</keyword>
<accession>A0A1T4MTS4</accession>
<dbReference type="InterPro" id="IPR036909">
    <property type="entry name" value="Cyt_c-like_dom_sf"/>
</dbReference>
<dbReference type="GO" id="GO:0020037">
    <property type="term" value="F:heme binding"/>
    <property type="evidence" value="ECO:0007669"/>
    <property type="project" value="InterPro"/>
</dbReference>
<keyword evidence="5" id="KW-0732">Signal</keyword>
<dbReference type="Proteomes" id="UP000190135">
    <property type="component" value="Unassembled WGS sequence"/>
</dbReference>
<organism evidence="7 8">
    <name type="scientific">Consotaella salsifontis</name>
    <dbReference type="NCBI Taxonomy" id="1365950"/>
    <lineage>
        <taxon>Bacteria</taxon>
        <taxon>Pseudomonadati</taxon>
        <taxon>Pseudomonadota</taxon>
        <taxon>Alphaproteobacteria</taxon>
        <taxon>Hyphomicrobiales</taxon>
        <taxon>Aurantimonadaceae</taxon>
        <taxon>Consotaella</taxon>
    </lineage>
</organism>